<dbReference type="Pfam" id="PF13721">
    <property type="entry name" value="SecD-TM1"/>
    <property type="match status" value="1"/>
</dbReference>
<dbReference type="Gene3D" id="3.30.70.260">
    <property type="match status" value="1"/>
</dbReference>
<dbReference type="NCBIfam" id="TIGR01129">
    <property type="entry name" value="secD"/>
    <property type="match status" value="1"/>
</dbReference>
<keyword evidence="2 9" id="KW-0813">Transport</keyword>
<sequence>MQYSTWKYLLIAVVLIIAGLYAAPNLYPDEPAVQITSAAAGTQLSEGILDESERLLQEAGVSYHDGTFEDNSALVRLDNAVSQLKAQEVLRQNLGEDYVVALNLAQTTPQWLRDIGARPMKLGLDLRGGVRFVLEVDMDKALEQRLSNDSREVRRSLRTERIAVTGIKTDKQGIMLHFTDTDARGRAQNVLQSAIGTRFNLQPTIDAQGPALALQYNDATIDEINSYAVNQNLTTLRNRISELGVAEALVQSQGANRIVVELPGVQDTAEAKRVLGRTANLEFRMVADGSENFTGGIPPAGTEAFPFETLDGPPVLLERQAIVTGDKVTNAQTSVDENGRPEVNITLDNAGGKLMQNATRTAVGQQMAVLFIENKQKITYETDPATGEMTEVRTPYAETKVINRANIQAVLGASFRITGLDSSAEAAELALLLRSGALAAPMYFVEERTIGPSLGQENIDKGLFSTQVGYLLVFAFMIIFYRLFGLIANIALGMNLVMMIAIMSIIGSSLTLPGIAGIVLTIGMAVDANVLIFERIREEIANGVRAKSAIVAGFDRAFSSIFDANITTLLVAFILFAIGSGPIKGFAITLAIGIVSSLFTAILVTRALVQIAYGKRKSIKRLSIG</sequence>
<dbReference type="Pfam" id="PF22599">
    <property type="entry name" value="SecDF_P1_head"/>
    <property type="match status" value="1"/>
</dbReference>
<dbReference type="InterPro" id="IPR022813">
    <property type="entry name" value="SecD/SecF_arch_bac"/>
</dbReference>
<feature type="domain" description="SecDF P1 head subdomain" evidence="13">
    <location>
        <begin position="304"/>
        <end position="440"/>
    </location>
</feature>
<keyword evidence="15" id="KW-1185">Reference proteome</keyword>
<feature type="domain" description="Protein export membrane protein SecD/SecF C-terminal" evidence="10">
    <location>
        <begin position="445"/>
        <end position="610"/>
    </location>
</feature>
<comment type="function">
    <text evidence="9">Part of the Sec protein translocase complex. Interacts with the SecYEG preprotein conducting channel. SecDF uses the proton motive force (PMF) to complete protein translocation after the ATP-dependent function of SecA.</text>
</comment>
<keyword evidence="5 9" id="KW-0653">Protein transport</keyword>
<keyword evidence="8 9" id="KW-0472">Membrane</keyword>
<evidence type="ECO:0000256" key="3">
    <source>
        <dbReference type="ARBA" id="ARBA00022475"/>
    </source>
</evidence>
<dbReference type="Pfam" id="PF02355">
    <property type="entry name" value="SecD_SecF_C"/>
    <property type="match status" value="1"/>
</dbReference>
<evidence type="ECO:0000313" key="14">
    <source>
        <dbReference type="EMBL" id="GAA0319622.1"/>
    </source>
</evidence>
<dbReference type="Pfam" id="PF21760">
    <property type="entry name" value="SecD_1st"/>
    <property type="match status" value="1"/>
</dbReference>
<dbReference type="InterPro" id="IPR054384">
    <property type="entry name" value="SecDF_P1_head"/>
</dbReference>
<feature type="transmembrane region" description="Helical" evidence="9">
    <location>
        <begin position="585"/>
        <end position="609"/>
    </location>
</feature>
<reference evidence="15" key="1">
    <citation type="journal article" date="2019" name="Int. J. Syst. Evol. Microbiol.">
        <title>The Global Catalogue of Microorganisms (GCM) 10K type strain sequencing project: providing services to taxonomists for standard genome sequencing and annotation.</title>
        <authorList>
            <consortium name="The Broad Institute Genomics Platform"/>
            <consortium name="The Broad Institute Genome Sequencing Center for Infectious Disease"/>
            <person name="Wu L."/>
            <person name="Ma J."/>
        </authorList>
    </citation>
    <scope>NUCLEOTIDE SEQUENCE [LARGE SCALE GENOMIC DNA]</scope>
    <source>
        <strain evidence="15">JCM 16343</strain>
    </source>
</reference>
<feature type="transmembrane region" description="Helical" evidence="9">
    <location>
        <begin position="557"/>
        <end position="579"/>
    </location>
</feature>
<keyword evidence="6 9" id="KW-1133">Transmembrane helix</keyword>
<name>A0ABP3FJN8_9GAMM</name>
<dbReference type="PANTHER" id="PTHR30081:SF1">
    <property type="entry name" value="PROTEIN TRANSLOCASE SUBUNIT SECD"/>
    <property type="match status" value="1"/>
</dbReference>
<keyword evidence="7 9" id="KW-0811">Translocation</keyword>
<evidence type="ECO:0000256" key="2">
    <source>
        <dbReference type="ARBA" id="ARBA00022448"/>
    </source>
</evidence>
<feature type="transmembrane region" description="Helical" evidence="9">
    <location>
        <begin position="462"/>
        <end position="481"/>
    </location>
</feature>
<protein>
    <recommendedName>
        <fullName evidence="9">Protein translocase subunit SecD</fullName>
    </recommendedName>
</protein>
<dbReference type="Pfam" id="PF07549">
    <property type="entry name" value="Sec_GG"/>
    <property type="match status" value="1"/>
</dbReference>
<dbReference type="InterPro" id="IPR001036">
    <property type="entry name" value="Acrflvin-R"/>
</dbReference>
<keyword evidence="3 9" id="KW-1003">Cell membrane</keyword>
<feature type="domain" description="SecD export protein N-terminal TM" evidence="11">
    <location>
        <begin position="2"/>
        <end position="102"/>
    </location>
</feature>
<evidence type="ECO:0000256" key="7">
    <source>
        <dbReference type="ARBA" id="ARBA00023010"/>
    </source>
</evidence>
<comment type="subunit">
    <text evidence="9">Forms a complex with SecF. Part of the essential Sec protein translocation apparatus which comprises SecA, SecYEG and auxiliary proteins SecDF-YajC and YidC.</text>
</comment>
<dbReference type="InterPro" id="IPR055344">
    <property type="entry name" value="SecD_SecF_C_bact"/>
</dbReference>
<dbReference type="InterPro" id="IPR027398">
    <property type="entry name" value="SecD-TM"/>
</dbReference>
<evidence type="ECO:0000313" key="15">
    <source>
        <dbReference type="Proteomes" id="UP001501787"/>
    </source>
</evidence>
<dbReference type="NCBIfam" id="TIGR00916">
    <property type="entry name" value="2A0604s01"/>
    <property type="match status" value="1"/>
</dbReference>
<evidence type="ECO:0000256" key="5">
    <source>
        <dbReference type="ARBA" id="ARBA00022927"/>
    </source>
</evidence>
<dbReference type="Proteomes" id="UP001501787">
    <property type="component" value="Unassembled WGS sequence"/>
</dbReference>
<dbReference type="InterPro" id="IPR005791">
    <property type="entry name" value="SecD"/>
</dbReference>
<proteinExistence type="inferred from homology"/>
<organism evidence="14 15">
    <name type="scientific">Psychrobacter aestuarii</name>
    <dbReference type="NCBI Taxonomy" id="556327"/>
    <lineage>
        <taxon>Bacteria</taxon>
        <taxon>Pseudomonadati</taxon>
        <taxon>Pseudomonadota</taxon>
        <taxon>Gammaproteobacteria</taxon>
        <taxon>Moraxellales</taxon>
        <taxon>Moraxellaceae</taxon>
        <taxon>Psychrobacter</taxon>
    </lineage>
</organism>
<dbReference type="EMBL" id="BAAAFR010000005">
    <property type="protein sequence ID" value="GAA0319622.1"/>
    <property type="molecule type" value="Genomic_DNA"/>
</dbReference>
<evidence type="ECO:0000256" key="9">
    <source>
        <dbReference type="HAMAP-Rule" id="MF_01463"/>
    </source>
</evidence>
<accession>A0ABP3FJN8</accession>
<comment type="caution">
    <text evidence="14">The sequence shown here is derived from an EMBL/GenBank/DDBJ whole genome shotgun (WGS) entry which is preliminary data.</text>
</comment>
<dbReference type="SUPFAM" id="SSF82866">
    <property type="entry name" value="Multidrug efflux transporter AcrB transmembrane domain"/>
    <property type="match status" value="1"/>
</dbReference>
<dbReference type="HAMAP" id="MF_01463_B">
    <property type="entry name" value="SecD_B"/>
    <property type="match status" value="1"/>
</dbReference>
<evidence type="ECO:0000259" key="10">
    <source>
        <dbReference type="Pfam" id="PF02355"/>
    </source>
</evidence>
<feature type="domain" description="Protein translocase subunit SecDF P1" evidence="12">
    <location>
        <begin position="229"/>
        <end position="287"/>
    </location>
</feature>
<evidence type="ECO:0000256" key="6">
    <source>
        <dbReference type="ARBA" id="ARBA00022989"/>
    </source>
</evidence>
<dbReference type="PANTHER" id="PTHR30081">
    <property type="entry name" value="PROTEIN-EXPORT MEMBRANE PROTEIN SEC"/>
    <property type="match status" value="1"/>
</dbReference>
<dbReference type="InterPro" id="IPR048631">
    <property type="entry name" value="SecD_1st"/>
</dbReference>
<dbReference type="Gene3D" id="1.20.1640.10">
    <property type="entry name" value="Multidrug efflux transporter AcrB transmembrane domain"/>
    <property type="match status" value="1"/>
</dbReference>
<evidence type="ECO:0000256" key="1">
    <source>
        <dbReference type="ARBA" id="ARBA00004651"/>
    </source>
</evidence>
<gene>
    <name evidence="9 14" type="primary">secD</name>
    <name evidence="14" type="ORF">GCM10009129_16640</name>
</gene>
<dbReference type="Gene3D" id="3.30.70.3400">
    <property type="match status" value="2"/>
</dbReference>
<feature type="transmembrane region" description="Helical" evidence="9">
    <location>
        <begin position="512"/>
        <end position="536"/>
    </location>
</feature>
<comment type="caution">
    <text evidence="9">Lacks conserved residue(s) required for the propagation of feature annotation.</text>
</comment>
<evidence type="ECO:0000256" key="4">
    <source>
        <dbReference type="ARBA" id="ARBA00022692"/>
    </source>
</evidence>
<dbReference type="InterPro" id="IPR022646">
    <property type="entry name" value="SecD/SecF_CS"/>
</dbReference>
<dbReference type="InterPro" id="IPR048634">
    <property type="entry name" value="SecD_SecF_C"/>
</dbReference>
<comment type="subcellular location">
    <subcellularLocation>
        <location evidence="1 9">Cell membrane</location>
        <topology evidence="1 9">Multi-pass membrane protein</topology>
    </subcellularLocation>
</comment>
<dbReference type="Gene3D" id="3.30.1360.200">
    <property type="match status" value="1"/>
</dbReference>
<dbReference type="PRINTS" id="PR00702">
    <property type="entry name" value="ACRIFLAVINRP"/>
</dbReference>
<evidence type="ECO:0000256" key="8">
    <source>
        <dbReference type="ARBA" id="ARBA00023136"/>
    </source>
</evidence>
<keyword evidence="4 9" id="KW-0812">Transmembrane</keyword>
<feature type="transmembrane region" description="Helical" evidence="9">
    <location>
        <begin position="486"/>
        <end position="506"/>
    </location>
</feature>
<comment type="similarity">
    <text evidence="9">Belongs to the SecD/SecF family. SecD subfamily.</text>
</comment>
<dbReference type="RefSeq" id="WP_201505342.1">
    <property type="nucleotide sequence ID" value="NZ_BAAAFR010000005.1"/>
</dbReference>
<evidence type="ECO:0000259" key="12">
    <source>
        <dbReference type="Pfam" id="PF21760"/>
    </source>
</evidence>
<evidence type="ECO:0000259" key="13">
    <source>
        <dbReference type="Pfam" id="PF22599"/>
    </source>
</evidence>
<evidence type="ECO:0000259" key="11">
    <source>
        <dbReference type="Pfam" id="PF13721"/>
    </source>
</evidence>